<evidence type="ECO:0000256" key="2">
    <source>
        <dbReference type="SAM" id="MobiDB-lite"/>
    </source>
</evidence>
<dbReference type="GO" id="GO:0031083">
    <property type="term" value="C:BLOC-1 complex"/>
    <property type="evidence" value="ECO:0007669"/>
    <property type="project" value="TreeGrafter"/>
</dbReference>
<dbReference type="GO" id="GO:0043015">
    <property type="term" value="F:gamma-tubulin binding"/>
    <property type="evidence" value="ECO:0007669"/>
    <property type="project" value="TreeGrafter"/>
</dbReference>
<name>A0A9P6Q1T4_9FUNG</name>
<dbReference type="Proteomes" id="UP000807716">
    <property type="component" value="Unassembled WGS sequence"/>
</dbReference>
<accession>A0A9P6Q1T4</accession>
<feature type="compositionally biased region" description="Low complexity" evidence="2">
    <location>
        <begin position="39"/>
        <end position="51"/>
    </location>
</feature>
<evidence type="ECO:0000256" key="1">
    <source>
        <dbReference type="ARBA" id="ARBA00008468"/>
    </source>
</evidence>
<dbReference type="AlphaFoldDB" id="A0A9P6Q1T4"/>
<feature type="compositionally biased region" description="Low complexity" evidence="2">
    <location>
        <begin position="78"/>
        <end position="95"/>
    </location>
</feature>
<protein>
    <submittedName>
        <fullName evidence="3">Biogenesis of lysosome- organelles complex 1 subunit 2</fullName>
    </submittedName>
</protein>
<dbReference type="GO" id="GO:0099078">
    <property type="term" value="C:BORC complex"/>
    <property type="evidence" value="ECO:0007669"/>
    <property type="project" value="TreeGrafter"/>
</dbReference>
<reference evidence="3" key="1">
    <citation type="journal article" date="2020" name="Fungal Divers.">
        <title>Resolving the Mortierellaceae phylogeny through synthesis of multi-gene phylogenetics and phylogenomics.</title>
        <authorList>
            <person name="Vandepol N."/>
            <person name="Liber J."/>
            <person name="Desiro A."/>
            <person name="Na H."/>
            <person name="Kennedy M."/>
            <person name="Barry K."/>
            <person name="Grigoriev I.V."/>
            <person name="Miller A.N."/>
            <person name="O'Donnell K."/>
            <person name="Stajich J.E."/>
            <person name="Bonito G."/>
        </authorList>
    </citation>
    <scope>NUCLEOTIDE SEQUENCE</scope>
    <source>
        <strain evidence="3">BC1065</strain>
    </source>
</reference>
<proteinExistence type="inferred from homology"/>
<dbReference type="PANTHER" id="PTHR46479:SF1">
    <property type="entry name" value="BIOGENESIS OF LYSOSOME-RELATED ORGANELLES COMPLEX 1 SUBUNIT 2"/>
    <property type="match status" value="1"/>
</dbReference>
<dbReference type="GO" id="GO:0000930">
    <property type="term" value="C:gamma-tubulin complex"/>
    <property type="evidence" value="ECO:0007669"/>
    <property type="project" value="TreeGrafter"/>
</dbReference>
<sequence>MKKAPTQVELTKHNSEAIRQAIASGVRGHQASPSSAIHSDSGSIAGSTHSSSHNLLLHHAQQPSSSTLSPVARTRIATGDGEQPQQQQQQGTPTPSFRSSTSYQSSATAMLQGTFSASDAAKHLNQEHVARLSQDMFRKLIEYIRAEMLATGEDYKVLEAMNNLTKDRYGEMAGMAQDLMQEVGKLRTTYSDFEPYVAKIDTISQQADMIAKVVAELDEYTRDLDRR</sequence>
<evidence type="ECO:0000313" key="3">
    <source>
        <dbReference type="EMBL" id="KAG0257448.1"/>
    </source>
</evidence>
<dbReference type="GO" id="GO:0032418">
    <property type="term" value="P:lysosome localization"/>
    <property type="evidence" value="ECO:0007669"/>
    <property type="project" value="TreeGrafter"/>
</dbReference>
<organism evidence="3 4">
    <name type="scientific">Actinomortierella ambigua</name>
    <dbReference type="NCBI Taxonomy" id="1343610"/>
    <lineage>
        <taxon>Eukaryota</taxon>
        <taxon>Fungi</taxon>
        <taxon>Fungi incertae sedis</taxon>
        <taxon>Mucoromycota</taxon>
        <taxon>Mortierellomycotina</taxon>
        <taxon>Mortierellomycetes</taxon>
        <taxon>Mortierellales</taxon>
        <taxon>Mortierellaceae</taxon>
        <taxon>Actinomortierella</taxon>
    </lineage>
</organism>
<comment type="similarity">
    <text evidence="1">Belongs to the BLOC1S2 family.</text>
</comment>
<gene>
    <name evidence="3" type="primary">BLOC1S2</name>
    <name evidence="3" type="ORF">DFQ27_005139</name>
</gene>
<evidence type="ECO:0000313" key="4">
    <source>
        <dbReference type="Proteomes" id="UP000807716"/>
    </source>
</evidence>
<keyword evidence="4" id="KW-1185">Reference proteome</keyword>
<dbReference type="Pfam" id="PF10046">
    <property type="entry name" value="BLOC1_2"/>
    <property type="match status" value="1"/>
</dbReference>
<dbReference type="EMBL" id="JAAAJB010000361">
    <property type="protein sequence ID" value="KAG0257448.1"/>
    <property type="molecule type" value="Genomic_DNA"/>
</dbReference>
<feature type="region of interest" description="Disordered" evidence="2">
    <location>
        <begin position="78"/>
        <end position="103"/>
    </location>
</feature>
<comment type="caution">
    <text evidence="3">The sequence shown here is derived from an EMBL/GenBank/DDBJ whole genome shotgun (WGS) entry which is preliminary data.</text>
</comment>
<dbReference type="InterPro" id="IPR019269">
    <property type="entry name" value="BLOC1_su2"/>
</dbReference>
<dbReference type="GO" id="GO:0016197">
    <property type="term" value="P:endosomal transport"/>
    <property type="evidence" value="ECO:0007669"/>
    <property type="project" value="TreeGrafter"/>
</dbReference>
<dbReference type="OrthoDB" id="244061at2759"/>
<feature type="region of interest" description="Disordered" evidence="2">
    <location>
        <begin position="22"/>
        <end position="51"/>
    </location>
</feature>
<dbReference type="PANTHER" id="PTHR46479">
    <property type="entry name" value="BIOGENESIS OF LYSOSOME-RELATED ORGANELLES COMPLEX 1 SUBUNIT 2"/>
    <property type="match status" value="1"/>
</dbReference>